<dbReference type="SUPFAM" id="SSF56003">
    <property type="entry name" value="Molybdenum cofactor-binding domain"/>
    <property type="match status" value="1"/>
</dbReference>
<evidence type="ECO:0000313" key="2">
    <source>
        <dbReference type="EMBL" id="GAG51417.1"/>
    </source>
</evidence>
<dbReference type="PANTHER" id="PTHR47495:SF2">
    <property type="entry name" value="ALDEHYDE DEHYDROGENASE"/>
    <property type="match status" value="1"/>
</dbReference>
<comment type="caution">
    <text evidence="2">The sequence shown here is derived from an EMBL/GenBank/DDBJ whole genome shotgun (WGS) entry which is preliminary data.</text>
</comment>
<dbReference type="InterPro" id="IPR046867">
    <property type="entry name" value="AldOxase/xan_DH_MoCoBD2"/>
</dbReference>
<sequence length="138" mass="14724">GKVKVIEITIADDCGTDINPLNVEGQLESQAVMAVGDALFEEIITKEGRVINPTLADYKIPGVLDIPKLTTISVQDYEAKGPFGAKEVGEAARGAAIAAIANAICNAIGARIYCLPMTPEKILEALKHSDYINNWPTE</sequence>
<feature type="non-terminal residue" evidence="2">
    <location>
        <position position="138"/>
    </location>
</feature>
<name>X0YY33_9ZZZZ</name>
<evidence type="ECO:0000259" key="1">
    <source>
        <dbReference type="Pfam" id="PF20256"/>
    </source>
</evidence>
<proteinExistence type="predicted"/>
<dbReference type="Pfam" id="PF20256">
    <property type="entry name" value="MoCoBD_2"/>
    <property type="match status" value="1"/>
</dbReference>
<gene>
    <name evidence="2" type="ORF">S01H1_84237</name>
</gene>
<accession>X0YY33</accession>
<reference evidence="2" key="1">
    <citation type="journal article" date="2014" name="Front. Microbiol.">
        <title>High frequency of phylogenetically diverse reductive dehalogenase-homologous genes in deep subseafloor sedimentary metagenomes.</title>
        <authorList>
            <person name="Kawai M."/>
            <person name="Futagami T."/>
            <person name="Toyoda A."/>
            <person name="Takaki Y."/>
            <person name="Nishi S."/>
            <person name="Hori S."/>
            <person name="Arai W."/>
            <person name="Tsubouchi T."/>
            <person name="Morono Y."/>
            <person name="Uchiyama I."/>
            <person name="Ito T."/>
            <person name="Fujiyama A."/>
            <person name="Inagaki F."/>
            <person name="Takami H."/>
        </authorList>
    </citation>
    <scope>NUCLEOTIDE SEQUENCE</scope>
    <source>
        <strain evidence="2">Expedition CK06-06</strain>
    </source>
</reference>
<feature type="non-terminal residue" evidence="2">
    <location>
        <position position="1"/>
    </location>
</feature>
<dbReference type="Gene3D" id="3.30.365.10">
    <property type="entry name" value="Aldehyde oxidase/xanthine dehydrogenase, molybdopterin binding domain"/>
    <property type="match status" value="1"/>
</dbReference>
<dbReference type="AlphaFoldDB" id="X0YY33"/>
<dbReference type="PANTHER" id="PTHR47495">
    <property type="entry name" value="ALDEHYDE DEHYDROGENASE"/>
    <property type="match status" value="1"/>
</dbReference>
<organism evidence="2">
    <name type="scientific">marine sediment metagenome</name>
    <dbReference type="NCBI Taxonomy" id="412755"/>
    <lineage>
        <taxon>unclassified sequences</taxon>
        <taxon>metagenomes</taxon>
        <taxon>ecological metagenomes</taxon>
    </lineage>
</organism>
<feature type="domain" description="Aldehyde oxidase/xanthine dehydrogenase second molybdopterin binding" evidence="1">
    <location>
        <begin position="1"/>
        <end position="67"/>
    </location>
</feature>
<dbReference type="InterPro" id="IPR037165">
    <property type="entry name" value="AldOxase/xan_DH_Mopterin-bd_sf"/>
</dbReference>
<protein>
    <recommendedName>
        <fullName evidence="1">Aldehyde oxidase/xanthine dehydrogenase second molybdopterin binding domain-containing protein</fullName>
    </recommendedName>
</protein>
<dbReference type="InterPro" id="IPR052516">
    <property type="entry name" value="N-heterocyclic_Hydroxylase"/>
</dbReference>
<dbReference type="EMBL" id="BARS01057457">
    <property type="protein sequence ID" value="GAG51417.1"/>
    <property type="molecule type" value="Genomic_DNA"/>
</dbReference>
<dbReference type="GO" id="GO:0016491">
    <property type="term" value="F:oxidoreductase activity"/>
    <property type="evidence" value="ECO:0007669"/>
    <property type="project" value="InterPro"/>
</dbReference>